<reference evidence="4" key="1">
    <citation type="submission" date="2021-02" db="EMBL/GenBank/DDBJ databases">
        <authorList>
            <person name="Nowell W R."/>
        </authorList>
    </citation>
    <scope>NUCLEOTIDE SEQUENCE</scope>
</reference>
<dbReference type="Proteomes" id="UP000663832">
    <property type="component" value="Unassembled WGS sequence"/>
</dbReference>
<dbReference type="InterPro" id="IPR028034">
    <property type="entry name" value="HU-CCDC81"/>
</dbReference>
<keyword evidence="6" id="KW-1185">Reference proteome</keyword>
<comment type="caution">
    <text evidence="4">The sequence shown here is derived from an EMBL/GenBank/DDBJ whole genome shotgun (WGS) entry which is preliminary data.</text>
</comment>
<dbReference type="GO" id="GO:0005815">
    <property type="term" value="C:microtubule organizing center"/>
    <property type="evidence" value="ECO:0007669"/>
    <property type="project" value="TreeGrafter"/>
</dbReference>
<evidence type="ECO:0000256" key="1">
    <source>
        <dbReference type="SAM" id="Coils"/>
    </source>
</evidence>
<dbReference type="InterPro" id="IPR010992">
    <property type="entry name" value="IHF-like_DNA-bd_dom_sf"/>
</dbReference>
<feature type="domain" description="CCDC81 HU" evidence="2">
    <location>
        <begin position="12"/>
        <end position="95"/>
    </location>
</feature>
<evidence type="ECO:0000313" key="6">
    <source>
        <dbReference type="Proteomes" id="UP000663832"/>
    </source>
</evidence>
<dbReference type="PANTHER" id="PTHR14362">
    <property type="entry name" value="COILED-COIL DOMAIN-CONTAINING PROTEIN 81"/>
    <property type="match status" value="1"/>
</dbReference>
<dbReference type="InterPro" id="IPR026295">
    <property type="entry name" value="CCD81"/>
</dbReference>
<evidence type="ECO:0000259" key="2">
    <source>
        <dbReference type="Pfam" id="PF14908"/>
    </source>
</evidence>
<dbReference type="SUPFAM" id="SSF47729">
    <property type="entry name" value="IHF-like DNA-binding proteins"/>
    <property type="match status" value="1"/>
</dbReference>
<dbReference type="InterPro" id="IPR040673">
    <property type="entry name" value="CCDC81_HU_dom_2"/>
</dbReference>
<dbReference type="GO" id="GO:0003677">
    <property type="term" value="F:DNA binding"/>
    <property type="evidence" value="ECO:0007669"/>
    <property type="project" value="InterPro"/>
</dbReference>
<gene>
    <name evidence="4" type="ORF">BJG266_LOCUS16531</name>
    <name evidence="5" type="ORF">QVE165_LOCUS35137</name>
</gene>
<dbReference type="Proteomes" id="UP000663877">
    <property type="component" value="Unassembled WGS sequence"/>
</dbReference>
<evidence type="ECO:0000259" key="3">
    <source>
        <dbReference type="Pfam" id="PF18289"/>
    </source>
</evidence>
<feature type="domain" description="CCDC81 HU" evidence="3">
    <location>
        <begin position="106"/>
        <end position="179"/>
    </location>
</feature>
<dbReference type="PANTHER" id="PTHR14362:SF2">
    <property type="entry name" value="COILED-COIL DOMAIN-CONTAINING PROTEIN 81"/>
    <property type="match status" value="1"/>
</dbReference>
<evidence type="ECO:0000313" key="7">
    <source>
        <dbReference type="Proteomes" id="UP000663877"/>
    </source>
</evidence>
<dbReference type="Pfam" id="PF14908">
    <property type="entry name" value="HU-CCDC81_euk_1"/>
    <property type="match status" value="1"/>
</dbReference>
<dbReference type="OrthoDB" id="125906at2759"/>
<feature type="coiled-coil region" evidence="1">
    <location>
        <begin position="221"/>
        <end position="249"/>
    </location>
</feature>
<name>A0A814HPR1_9BILA</name>
<evidence type="ECO:0000313" key="4">
    <source>
        <dbReference type="EMBL" id="CAF1012272.1"/>
    </source>
</evidence>
<dbReference type="EMBL" id="CAJNOI010000077">
    <property type="protein sequence ID" value="CAF1012272.1"/>
    <property type="molecule type" value="Genomic_DNA"/>
</dbReference>
<protein>
    <recommendedName>
        <fullName evidence="8">Coiled-coil domain-containing protein 81</fullName>
    </recommendedName>
</protein>
<organism evidence="4 7">
    <name type="scientific">Adineta steineri</name>
    <dbReference type="NCBI Taxonomy" id="433720"/>
    <lineage>
        <taxon>Eukaryota</taxon>
        <taxon>Metazoa</taxon>
        <taxon>Spiralia</taxon>
        <taxon>Gnathifera</taxon>
        <taxon>Rotifera</taxon>
        <taxon>Eurotatoria</taxon>
        <taxon>Bdelloidea</taxon>
        <taxon>Adinetida</taxon>
        <taxon>Adinetidae</taxon>
        <taxon>Adineta</taxon>
    </lineage>
</organism>
<dbReference type="Pfam" id="PF18289">
    <property type="entry name" value="HU-CCDC81_euk_2"/>
    <property type="match status" value="1"/>
</dbReference>
<evidence type="ECO:0000313" key="5">
    <source>
        <dbReference type="EMBL" id="CAF1371531.1"/>
    </source>
</evidence>
<sequence length="706" mass="82037">MTDNINKLSQNINGNKQQTSASIANLSDEDVVKIWDAVSTYVESYMKQSKGVAIPGFGTFSFIHKRVDVGNNKYLLIQRPVFVLSEKIAQTHGLKTTRYPVNGSIPVHPLNFFFIQTQSIYTRDQIDLCVKHVLQVFNRSIAAQRNVEFTFTHIGKLQIHNGKVKMRFFKDFVSSVDENGKLIIDNMCNRPQTCDSVMSAREATRPPTASNVVLPRLNSRVGNLTMQVIQEENQNSDEEQENNHRHDELQQDSTISRHVIKTIGRENTHEGIIPIASLFSSMDIIRPSTAASMKKKPPPSALTSLRRSISMHQPEPENEQIQINRRPSTVMSRSTNENIPLSAFNRPPTDRILSSQSVCVDSPQITTCGHFGIGQDMCQLCHRRAKLNIPVYLHEEKRIREAEEDKLLNHYRDTKDMEEQRKQDAALKAAREERQKVAAFNLGIAEATRAKKLDRTQELEIPRSIIFRKRLRTPPTYIKQHDFARQIEAQIKTRQEERYAEKSDKDFSERLEQIQLAETLAQERESYLKNKRHQQGQLKNALFNQIQSKPIEPMDQPDKTLFGLNDMSTEELQQRRLHAIDIVRQEKELIEQRQRQQLLKQIHEQEYELKALDIMKDDLISERRERHRRDLKIRKNLESDWINAMDGKHKRDEDERMHLKAPQGILVHEQCDQYRRCAQCQRNLDNYGKTNVWSDTRYIPGARIMV</sequence>
<keyword evidence="1" id="KW-0175">Coiled coil</keyword>
<proteinExistence type="predicted"/>
<dbReference type="EMBL" id="CAJNOM010000338">
    <property type="protein sequence ID" value="CAF1371531.1"/>
    <property type="molecule type" value="Genomic_DNA"/>
</dbReference>
<evidence type="ECO:0008006" key="8">
    <source>
        <dbReference type="Google" id="ProtNLM"/>
    </source>
</evidence>
<dbReference type="AlphaFoldDB" id="A0A814HPR1"/>
<accession>A0A814HPR1</accession>